<keyword evidence="8" id="KW-1185">Reference proteome</keyword>
<keyword evidence="3 5" id="KW-1133">Transmembrane helix</keyword>
<feature type="transmembrane region" description="Helical" evidence="5">
    <location>
        <begin position="216"/>
        <end position="235"/>
    </location>
</feature>
<name>A0ABN0T1M2_9PSEU</name>
<feature type="transmembrane region" description="Helical" evidence="5">
    <location>
        <begin position="103"/>
        <end position="127"/>
    </location>
</feature>
<feature type="transmembrane region" description="Helical" evidence="5">
    <location>
        <begin position="133"/>
        <end position="157"/>
    </location>
</feature>
<dbReference type="Proteomes" id="UP001500416">
    <property type="component" value="Unassembled WGS sequence"/>
</dbReference>
<dbReference type="InterPro" id="IPR013525">
    <property type="entry name" value="ABC2_TM"/>
</dbReference>
<evidence type="ECO:0000256" key="5">
    <source>
        <dbReference type="SAM" id="Phobius"/>
    </source>
</evidence>
<evidence type="ECO:0000256" key="3">
    <source>
        <dbReference type="ARBA" id="ARBA00022989"/>
    </source>
</evidence>
<dbReference type="InterPro" id="IPR052902">
    <property type="entry name" value="ABC-2_transporter"/>
</dbReference>
<organism evidence="7 8">
    <name type="scientific">Saccharothrix mutabilis subsp. mutabilis</name>
    <dbReference type="NCBI Taxonomy" id="66855"/>
    <lineage>
        <taxon>Bacteria</taxon>
        <taxon>Bacillati</taxon>
        <taxon>Actinomycetota</taxon>
        <taxon>Actinomycetes</taxon>
        <taxon>Pseudonocardiales</taxon>
        <taxon>Pseudonocardiaceae</taxon>
        <taxon>Saccharothrix</taxon>
    </lineage>
</organism>
<sequence>MTKIIAIEWKLFLREPAAAVFGILFPTVLILVLGAVPALRTPDPAFGNQRFVDAYVSTLVVIALAFLCLNKLPSTVATYREKGVLRRYSTTPVHPGKLLAAQLVVNTIAAAISVVLVMVVCRLVFAIDLPHHPLGFFAACLLGTTALSAVGLLIAAWAPTARAANGWATAVFMLVMFFGGAYLPRFLLPDVLVRIGEHLPPGVGALQDAWLGTAPSLVHLGILALTTVVAGTVAARSFRWE</sequence>
<evidence type="ECO:0000256" key="4">
    <source>
        <dbReference type="ARBA" id="ARBA00023136"/>
    </source>
</evidence>
<feature type="transmembrane region" description="Helical" evidence="5">
    <location>
        <begin position="164"/>
        <end position="183"/>
    </location>
</feature>
<feature type="transmembrane region" description="Helical" evidence="5">
    <location>
        <begin position="12"/>
        <end position="34"/>
    </location>
</feature>
<evidence type="ECO:0000256" key="1">
    <source>
        <dbReference type="ARBA" id="ARBA00004141"/>
    </source>
</evidence>
<gene>
    <name evidence="7" type="ORF">GCM10010492_04120</name>
</gene>
<dbReference type="PANTHER" id="PTHR43027">
    <property type="entry name" value="DOXORUBICIN RESISTANCE ABC TRANSPORTER PERMEASE PROTEIN DRRC-RELATED"/>
    <property type="match status" value="1"/>
</dbReference>
<evidence type="ECO:0000313" key="8">
    <source>
        <dbReference type="Proteomes" id="UP001500416"/>
    </source>
</evidence>
<accession>A0ABN0T1M2</accession>
<evidence type="ECO:0000259" key="6">
    <source>
        <dbReference type="Pfam" id="PF01061"/>
    </source>
</evidence>
<dbReference type="EMBL" id="BAAABU010000001">
    <property type="protein sequence ID" value="GAA0209566.1"/>
    <property type="molecule type" value="Genomic_DNA"/>
</dbReference>
<comment type="caution">
    <text evidence="7">The sequence shown here is derived from an EMBL/GenBank/DDBJ whole genome shotgun (WGS) entry which is preliminary data.</text>
</comment>
<dbReference type="PANTHER" id="PTHR43027:SF2">
    <property type="entry name" value="TRANSPORT PERMEASE PROTEIN"/>
    <property type="match status" value="1"/>
</dbReference>
<dbReference type="RefSeq" id="WP_343931824.1">
    <property type="nucleotide sequence ID" value="NZ_BAAABU010000001.1"/>
</dbReference>
<evidence type="ECO:0000313" key="7">
    <source>
        <dbReference type="EMBL" id="GAA0209566.1"/>
    </source>
</evidence>
<reference evidence="7 8" key="1">
    <citation type="journal article" date="2019" name="Int. J. Syst. Evol. Microbiol.">
        <title>The Global Catalogue of Microorganisms (GCM) 10K type strain sequencing project: providing services to taxonomists for standard genome sequencing and annotation.</title>
        <authorList>
            <consortium name="The Broad Institute Genomics Platform"/>
            <consortium name="The Broad Institute Genome Sequencing Center for Infectious Disease"/>
            <person name="Wu L."/>
            <person name="Ma J."/>
        </authorList>
    </citation>
    <scope>NUCLEOTIDE SEQUENCE [LARGE SCALE GENOMIC DNA]</scope>
    <source>
        <strain evidence="7 8">JCM 3380</strain>
    </source>
</reference>
<comment type="subcellular location">
    <subcellularLocation>
        <location evidence="1">Membrane</location>
        <topology evidence="1">Multi-pass membrane protein</topology>
    </subcellularLocation>
</comment>
<feature type="transmembrane region" description="Helical" evidence="5">
    <location>
        <begin position="54"/>
        <end position="72"/>
    </location>
</feature>
<dbReference type="Pfam" id="PF01061">
    <property type="entry name" value="ABC2_membrane"/>
    <property type="match status" value="1"/>
</dbReference>
<evidence type="ECO:0000256" key="2">
    <source>
        <dbReference type="ARBA" id="ARBA00022692"/>
    </source>
</evidence>
<protein>
    <submittedName>
        <fullName evidence="7">ABC transporter permease</fullName>
    </submittedName>
</protein>
<keyword evidence="2 5" id="KW-0812">Transmembrane</keyword>
<proteinExistence type="predicted"/>
<keyword evidence="4 5" id="KW-0472">Membrane</keyword>
<feature type="domain" description="ABC-2 type transporter transmembrane" evidence="6">
    <location>
        <begin position="5"/>
        <end position="191"/>
    </location>
</feature>